<dbReference type="AlphaFoldDB" id="A0A0K1Q387"/>
<dbReference type="RefSeq" id="WP_146651553.1">
    <property type="nucleotide sequence ID" value="NZ_CP012333.1"/>
</dbReference>
<evidence type="ECO:0000313" key="2">
    <source>
        <dbReference type="EMBL" id="AKV00224.1"/>
    </source>
</evidence>
<keyword evidence="2" id="KW-0030">Aminoacyl-tRNA synthetase</keyword>
<dbReference type="SUPFAM" id="SSF159888">
    <property type="entry name" value="YdhG-like"/>
    <property type="match status" value="1"/>
</dbReference>
<dbReference type="KEGG" id="llu:AKJ09_06887"/>
<evidence type="ECO:0000259" key="1">
    <source>
        <dbReference type="Pfam" id="PF08818"/>
    </source>
</evidence>
<proteinExistence type="predicted"/>
<organism evidence="2 3">
    <name type="scientific">Labilithrix luteola</name>
    <dbReference type="NCBI Taxonomy" id="1391654"/>
    <lineage>
        <taxon>Bacteria</taxon>
        <taxon>Pseudomonadati</taxon>
        <taxon>Myxococcota</taxon>
        <taxon>Polyangia</taxon>
        <taxon>Polyangiales</taxon>
        <taxon>Labilitrichaceae</taxon>
        <taxon>Labilithrix</taxon>
    </lineage>
</organism>
<protein>
    <submittedName>
        <fullName evidence="2">Leucyl-tRNA synthetase</fullName>
    </submittedName>
</protein>
<feature type="domain" description="YdhG-like" evidence="1">
    <location>
        <begin position="17"/>
        <end position="108"/>
    </location>
</feature>
<dbReference type="Proteomes" id="UP000064967">
    <property type="component" value="Chromosome"/>
</dbReference>
<keyword evidence="2" id="KW-0436">Ligase</keyword>
<dbReference type="OrthoDB" id="192368at2"/>
<evidence type="ECO:0000313" key="3">
    <source>
        <dbReference type="Proteomes" id="UP000064967"/>
    </source>
</evidence>
<dbReference type="STRING" id="1391654.AKJ09_06887"/>
<dbReference type="GO" id="GO:0004812">
    <property type="term" value="F:aminoacyl-tRNA ligase activity"/>
    <property type="evidence" value="ECO:0007669"/>
    <property type="project" value="UniProtKB-KW"/>
</dbReference>
<gene>
    <name evidence="2" type="ORF">AKJ09_06887</name>
</gene>
<dbReference type="InterPro" id="IPR014922">
    <property type="entry name" value="YdhG-like"/>
</dbReference>
<dbReference type="Pfam" id="PF08818">
    <property type="entry name" value="DUF1801"/>
    <property type="match status" value="1"/>
</dbReference>
<name>A0A0K1Q387_9BACT</name>
<keyword evidence="3" id="KW-1185">Reference proteome</keyword>
<dbReference type="EMBL" id="CP012333">
    <property type="protein sequence ID" value="AKV00224.1"/>
    <property type="molecule type" value="Genomic_DNA"/>
</dbReference>
<accession>A0A0K1Q387</accession>
<sequence>MPSTIAAYNNAQAANEKKTCAALARHIDKGLPKAEKKIWHGHPVWFDDGNPIVGYAVRKAGVQLLFWSGRSFDEPDLLPEGTFKAAHVHYTSVDEIKVTKLARWLRKAKKIQWDYKNVVKRRGVLEKLGEW</sequence>
<dbReference type="Gene3D" id="3.90.1150.200">
    <property type="match status" value="1"/>
</dbReference>
<reference evidence="2 3" key="1">
    <citation type="submission" date="2015-08" db="EMBL/GenBank/DDBJ databases">
        <authorList>
            <person name="Babu N.S."/>
            <person name="Beckwith C.J."/>
            <person name="Beseler K.G."/>
            <person name="Brison A."/>
            <person name="Carone J.V."/>
            <person name="Caskin T.P."/>
            <person name="Diamond M."/>
            <person name="Durham M.E."/>
            <person name="Foxe J.M."/>
            <person name="Go M."/>
            <person name="Henderson B.A."/>
            <person name="Jones I.B."/>
            <person name="McGettigan J.A."/>
            <person name="Micheletti S.J."/>
            <person name="Nasrallah M.E."/>
            <person name="Ortiz D."/>
            <person name="Piller C.R."/>
            <person name="Privatt S.R."/>
            <person name="Schneider S.L."/>
            <person name="Sharp S."/>
            <person name="Smith T.C."/>
            <person name="Stanton J.D."/>
            <person name="Ullery H.E."/>
            <person name="Wilson R.J."/>
            <person name="Serrano M.G."/>
            <person name="Buck G."/>
            <person name="Lee V."/>
            <person name="Wang Y."/>
            <person name="Carvalho R."/>
            <person name="Voegtly L."/>
            <person name="Shi R."/>
            <person name="Duckworth R."/>
            <person name="Johnson A."/>
            <person name="Loviza R."/>
            <person name="Walstead R."/>
            <person name="Shah Z."/>
            <person name="Kiflezghi M."/>
            <person name="Wade K."/>
            <person name="Ball S.L."/>
            <person name="Bradley K.W."/>
            <person name="Asai D.J."/>
            <person name="Bowman C.A."/>
            <person name="Russell D.A."/>
            <person name="Pope W.H."/>
            <person name="Jacobs-Sera D."/>
            <person name="Hendrix R.W."/>
            <person name="Hatfull G.F."/>
        </authorList>
    </citation>
    <scope>NUCLEOTIDE SEQUENCE [LARGE SCALE GENOMIC DNA]</scope>
    <source>
        <strain evidence="2 3">DSM 27648</strain>
    </source>
</reference>